<feature type="coiled-coil region" evidence="1">
    <location>
        <begin position="129"/>
        <end position="156"/>
    </location>
</feature>
<organism evidence="3 4">
    <name type="scientific">Gordonia phage TZGordon</name>
    <dbReference type="NCBI Taxonomy" id="2744004"/>
    <lineage>
        <taxon>Viruses</taxon>
        <taxon>Duplodnaviria</taxon>
        <taxon>Heunggongvirae</taxon>
        <taxon>Uroviricota</taxon>
        <taxon>Caudoviricetes</taxon>
        <taxon>Ruthgordonvirinae</taxon>
        <taxon>Vendettavirus</taxon>
        <taxon>Vendettavirus tzgordon</taxon>
    </lineage>
</organism>
<keyword evidence="1" id="KW-0175">Coiled coil</keyword>
<evidence type="ECO:0000259" key="2">
    <source>
        <dbReference type="PROSITE" id="PS50206"/>
    </source>
</evidence>
<reference evidence="3 4" key="1">
    <citation type="submission" date="2020-06" db="EMBL/GenBank/DDBJ databases">
        <authorList>
            <person name="Moran J."/>
            <person name="Kenna M."/>
            <person name="Ware V."/>
            <person name="Garlena R.A."/>
            <person name="Russell D.A."/>
            <person name="Pope W.H."/>
            <person name="Jacobs-Sera D."/>
            <person name="Hatfull G.F."/>
        </authorList>
    </citation>
    <scope>NUCLEOTIDE SEQUENCE [LARGE SCALE GENOMIC DNA]</scope>
</reference>
<sequence>MANATLTMNVDELADAIAAKVSKVDPAKHEAVTAERDKLRGELNKIGWQAMPARFHDEHGATFEAARAFYDHYIEQSRSAEVVADKLEAVTGERDEARANLARAVGDVTTLRQSVSTLSDQAIELRGDLKTVTDERDEYLRQLDEARAEIAAGKAASAHGFEPGEKVKAIGDGGYGPVGIAAGDVLTVRGTADGVIDDDGDLRVFNSRGGQNWIRPSNVRKLRTYKAGDPEPEDKTVTLTGEFEGRTVTLKHGRLSELQDGGGPLTWWDVSGKWPTNAVLSGGFGYWAAKYGPLTEV</sequence>
<evidence type="ECO:0000256" key="1">
    <source>
        <dbReference type="SAM" id="Coils"/>
    </source>
</evidence>
<dbReference type="KEGG" id="vg:63911887"/>
<accession>A0A6N0A596</accession>
<gene>
    <name evidence="3" type="primary">57</name>
    <name evidence="3" type="ORF">SEA_TZGORDON_57</name>
</gene>
<name>A0A6N0A596_9CAUD</name>
<dbReference type="RefSeq" id="YP_010051145.1">
    <property type="nucleotide sequence ID" value="NC_054438.1"/>
</dbReference>
<evidence type="ECO:0000313" key="4">
    <source>
        <dbReference type="Proteomes" id="UP000509569"/>
    </source>
</evidence>
<feature type="domain" description="Rhodanese" evidence="2">
    <location>
        <begin position="278"/>
        <end position="296"/>
    </location>
</feature>
<protein>
    <recommendedName>
        <fullName evidence="2">Rhodanese domain-containing protein</fullName>
    </recommendedName>
</protein>
<dbReference type="PROSITE" id="PS50206">
    <property type="entry name" value="RHODANESE_3"/>
    <property type="match status" value="1"/>
</dbReference>
<evidence type="ECO:0000313" key="3">
    <source>
        <dbReference type="EMBL" id="QKO02976.1"/>
    </source>
</evidence>
<proteinExistence type="predicted"/>
<dbReference type="InterPro" id="IPR001763">
    <property type="entry name" value="Rhodanese-like_dom"/>
</dbReference>
<dbReference type="GeneID" id="63911887"/>
<keyword evidence="4" id="KW-1185">Reference proteome</keyword>
<dbReference type="Proteomes" id="UP000509569">
    <property type="component" value="Segment"/>
</dbReference>
<dbReference type="EMBL" id="MT553344">
    <property type="protein sequence ID" value="QKO02976.1"/>
    <property type="molecule type" value="Genomic_DNA"/>
</dbReference>